<keyword evidence="1" id="KW-0472">Membrane</keyword>
<keyword evidence="1" id="KW-0812">Transmembrane</keyword>
<sequence length="47" mass="5103">MARIKVALVKDWHSAKKWASVRLAAGLTLPYGLPATVAPWIGSLSDR</sequence>
<evidence type="ECO:0000256" key="1">
    <source>
        <dbReference type="SAM" id="Phobius"/>
    </source>
</evidence>
<evidence type="ECO:0000313" key="2">
    <source>
        <dbReference type="EMBL" id="MCY0385835.1"/>
    </source>
</evidence>
<dbReference type="EMBL" id="JAPMXC010000001">
    <property type="protein sequence ID" value="MCY0385835.1"/>
    <property type="molecule type" value="Genomic_DNA"/>
</dbReference>
<reference evidence="2" key="1">
    <citation type="submission" date="2022-11" db="EMBL/GenBank/DDBJ databases">
        <title>Robbsia betulipollinis sp. nov., isolated from pollen of birch (Betula pendula).</title>
        <authorList>
            <person name="Shi H."/>
            <person name="Ambika Manirajan B."/>
            <person name="Ratering S."/>
            <person name="Geissler-Plaum R."/>
            <person name="Schnell S."/>
        </authorList>
    </citation>
    <scope>NUCLEOTIDE SEQUENCE</scope>
    <source>
        <strain evidence="2">Bb-Pol-6</strain>
    </source>
</reference>
<organism evidence="2 3">
    <name type="scientific">Robbsia betulipollinis</name>
    <dbReference type="NCBI Taxonomy" id="2981849"/>
    <lineage>
        <taxon>Bacteria</taxon>
        <taxon>Pseudomonadati</taxon>
        <taxon>Pseudomonadota</taxon>
        <taxon>Betaproteobacteria</taxon>
        <taxon>Burkholderiales</taxon>
        <taxon>Burkholderiaceae</taxon>
        <taxon>Robbsia</taxon>
    </lineage>
</organism>
<dbReference type="RefSeq" id="WP_267844958.1">
    <property type="nucleotide sequence ID" value="NZ_JAPMXC010000001.1"/>
</dbReference>
<comment type="caution">
    <text evidence="2">The sequence shown here is derived from an EMBL/GenBank/DDBJ whole genome shotgun (WGS) entry which is preliminary data.</text>
</comment>
<accession>A0ABT3ZIQ9</accession>
<evidence type="ECO:0000313" key="3">
    <source>
        <dbReference type="Proteomes" id="UP001082899"/>
    </source>
</evidence>
<keyword evidence="3" id="KW-1185">Reference proteome</keyword>
<proteinExistence type="predicted"/>
<dbReference type="Proteomes" id="UP001082899">
    <property type="component" value="Unassembled WGS sequence"/>
</dbReference>
<feature type="transmembrane region" description="Helical" evidence="1">
    <location>
        <begin position="21"/>
        <end position="41"/>
    </location>
</feature>
<keyword evidence="1" id="KW-1133">Transmembrane helix</keyword>
<gene>
    <name evidence="2" type="ORF">OVY01_00980</name>
</gene>
<name>A0ABT3ZIQ9_9BURK</name>
<protein>
    <submittedName>
        <fullName evidence="2">Uncharacterized protein</fullName>
    </submittedName>
</protein>